<dbReference type="Pfam" id="PF07059">
    <property type="entry name" value="EDR2_C"/>
    <property type="match status" value="1"/>
</dbReference>
<evidence type="ECO:0000313" key="3">
    <source>
        <dbReference type="EMBL" id="CAD9747563.1"/>
    </source>
</evidence>
<accession>A0A7S2X5Z1</accession>
<sequence>MSESELKSTTNDVEKKERKVEDIFWSHPGGDQWHMQEGEEDVDCFKRVDAGDIPLRGKKYLTDKKKFPSKSAAYELVCCKCFKTKDQMLHSAQAVESLRKFLADNSDNDYFIINWLVPGHYTVVNLYVRKLPYGEDKEFDTLLQKFREGDDKFRSTRFKYIPIIHEAPSVVKASVVALLGRLRPVLIGNKLTTHHFIGKNYTEVNVDTGSSSIVNAAAGILIKGFKGIIATTAFLIEGRDEDELPERMLGLHCNRRVEVAKVCVEYDYTAPPPLKKKKSSWFGGMFGSSKRGSKSKVEETKEERRLKQASSIEENVEPNTQGV</sequence>
<protein>
    <recommendedName>
        <fullName evidence="2">Protein ENHANCED DISEASE RESISTANCE 2 C-terminal domain-containing protein</fullName>
    </recommendedName>
</protein>
<feature type="compositionally biased region" description="Basic and acidic residues" evidence="1">
    <location>
        <begin position="295"/>
        <end position="306"/>
    </location>
</feature>
<feature type="compositionally biased region" description="Polar residues" evidence="1">
    <location>
        <begin position="308"/>
        <end position="323"/>
    </location>
</feature>
<gene>
    <name evidence="3" type="ORF">LSP00402_LOCUS1838</name>
</gene>
<dbReference type="EMBL" id="HBHP01002909">
    <property type="protein sequence ID" value="CAD9747563.1"/>
    <property type="molecule type" value="Transcribed_RNA"/>
</dbReference>
<dbReference type="InterPro" id="IPR045096">
    <property type="entry name" value="EDR2-like"/>
</dbReference>
<organism evidence="3">
    <name type="scientific">Lotharella oceanica</name>
    <dbReference type="NCBI Taxonomy" id="641309"/>
    <lineage>
        <taxon>Eukaryota</taxon>
        <taxon>Sar</taxon>
        <taxon>Rhizaria</taxon>
        <taxon>Cercozoa</taxon>
        <taxon>Chlorarachniophyceae</taxon>
        <taxon>Lotharella</taxon>
    </lineage>
</organism>
<dbReference type="AlphaFoldDB" id="A0A7S2X5Z1"/>
<dbReference type="PANTHER" id="PTHR12136:SF41">
    <property type="entry name" value="PLECKSTRIN HOMOLOGY (PH) AND LIPID-BINDING START DOMAINS-CONTAINING PROTEIN"/>
    <property type="match status" value="1"/>
</dbReference>
<evidence type="ECO:0000259" key="2">
    <source>
        <dbReference type="Pfam" id="PF07059"/>
    </source>
</evidence>
<name>A0A7S2X5Z1_9EUKA</name>
<dbReference type="PANTHER" id="PTHR12136">
    <property type="entry name" value="ENHANCED DISEASE RESISTANCE-RELATED"/>
    <property type="match status" value="1"/>
</dbReference>
<reference evidence="3" key="1">
    <citation type="submission" date="2021-01" db="EMBL/GenBank/DDBJ databases">
        <authorList>
            <person name="Corre E."/>
            <person name="Pelletier E."/>
            <person name="Niang G."/>
            <person name="Scheremetjew M."/>
            <person name="Finn R."/>
            <person name="Kale V."/>
            <person name="Holt S."/>
            <person name="Cochrane G."/>
            <person name="Meng A."/>
            <person name="Brown T."/>
            <person name="Cohen L."/>
        </authorList>
    </citation>
    <scope>NUCLEOTIDE SEQUENCE</scope>
    <source>
        <strain evidence="3">CCMP622</strain>
    </source>
</reference>
<feature type="region of interest" description="Disordered" evidence="1">
    <location>
        <begin position="279"/>
        <end position="323"/>
    </location>
</feature>
<feature type="domain" description="Protein ENHANCED DISEASE RESISTANCE 2 C-terminal" evidence="2">
    <location>
        <begin position="50"/>
        <end position="250"/>
    </location>
</feature>
<dbReference type="InterPro" id="IPR009769">
    <property type="entry name" value="EDR2_C"/>
</dbReference>
<evidence type="ECO:0000256" key="1">
    <source>
        <dbReference type="SAM" id="MobiDB-lite"/>
    </source>
</evidence>
<proteinExistence type="predicted"/>